<dbReference type="EMBL" id="AP005916">
    <property type="protein sequence ID" value="BAD36562.1"/>
    <property type="molecule type" value="Genomic_DNA"/>
</dbReference>
<feature type="compositionally biased region" description="Low complexity" evidence="1">
    <location>
        <begin position="40"/>
        <end position="59"/>
    </location>
</feature>
<dbReference type="Proteomes" id="UP000000763">
    <property type="component" value="Chromosome 9"/>
</dbReference>
<sequence length="274" mass="29413">MADGRHSRRRSVLSRARLASLRYKMQPPRHGDVALHLVHPSVSPGSRRTSPRTSPSASPELFGRPSLLTRAPVGRTSTIFGIAAATPPSASPPLRPNPAGVRRRRHRSSSPARHLAAPPPSSALQRRGTRRPRLRAAAAGCPHRLLAGSGRRRRRPLVIPGFARCGVRPSVKPFLSVVRIHQVCRCSPIVVFVLASASSSLVPAASHLRPRIAAEVVPSPSVSAAPVRRCRSHASSRGGKACSFACVLRVVFVVLEVPEAWFVVVAEGSEVRSL</sequence>
<feature type="compositionally biased region" description="Low complexity" evidence="1">
    <location>
        <begin position="109"/>
        <end position="126"/>
    </location>
</feature>
<proteinExistence type="predicted"/>
<dbReference type="AlphaFoldDB" id="Q69KH8"/>
<evidence type="ECO:0000313" key="4">
    <source>
        <dbReference type="Proteomes" id="UP000000763"/>
    </source>
</evidence>
<accession>Q69KH8</accession>
<feature type="region of interest" description="Disordered" evidence="1">
    <location>
        <begin position="39"/>
        <end position="65"/>
    </location>
</feature>
<gene>
    <name evidence="2" type="ORF">OSJNBa0024K20.32</name>
    <name evidence="3" type="ORF">OSJNBb0066M12.10</name>
</gene>
<reference evidence="4" key="4">
    <citation type="journal article" date="2008" name="Nucleic Acids Res.">
        <title>The rice annotation project database (RAP-DB): 2008 update.</title>
        <authorList>
            <consortium name="The rice annotation project (RAP)"/>
        </authorList>
    </citation>
    <scope>GENOME REANNOTATION</scope>
    <source>
        <strain evidence="4">cv. Nipponbare</strain>
    </source>
</reference>
<reference evidence="4" key="3">
    <citation type="journal article" date="2005" name="Nature">
        <title>The map-based sequence of the rice genome.</title>
        <authorList>
            <consortium name="International rice genome sequencing project (IRGSP)"/>
            <person name="Matsumoto T."/>
            <person name="Wu J."/>
            <person name="Kanamori H."/>
            <person name="Katayose Y."/>
            <person name="Fujisawa M."/>
            <person name="Namiki N."/>
            <person name="Mizuno H."/>
            <person name="Yamamoto K."/>
            <person name="Antonio B.A."/>
            <person name="Baba T."/>
            <person name="Sakata K."/>
            <person name="Nagamura Y."/>
            <person name="Aoki H."/>
            <person name="Arikawa K."/>
            <person name="Arita K."/>
            <person name="Bito T."/>
            <person name="Chiden Y."/>
            <person name="Fujitsuka N."/>
            <person name="Fukunaka R."/>
            <person name="Hamada M."/>
            <person name="Harada C."/>
            <person name="Hayashi A."/>
            <person name="Hijishita S."/>
            <person name="Honda M."/>
            <person name="Hosokawa S."/>
            <person name="Ichikawa Y."/>
            <person name="Idonuma A."/>
            <person name="Iijima M."/>
            <person name="Ikeda M."/>
            <person name="Ikeno M."/>
            <person name="Ito K."/>
            <person name="Ito S."/>
            <person name="Ito T."/>
            <person name="Ito Y."/>
            <person name="Ito Y."/>
            <person name="Iwabuchi A."/>
            <person name="Kamiya K."/>
            <person name="Karasawa W."/>
            <person name="Kurita K."/>
            <person name="Katagiri S."/>
            <person name="Kikuta A."/>
            <person name="Kobayashi H."/>
            <person name="Kobayashi N."/>
            <person name="Machita K."/>
            <person name="Maehara T."/>
            <person name="Masukawa M."/>
            <person name="Mizubayashi T."/>
            <person name="Mukai Y."/>
            <person name="Nagasaki H."/>
            <person name="Nagata Y."/>
            <person name="Naito S."/>
            <person name="Nakashima M."/>
            <person name="Nakama Y."/>
            <person name="Nakamichi Y."/>
            <person name="Nakamura M."/>
            <person name="Meguro A."/>
            <person name="Negishi M."/>
            <person name="Ohta I."/>
            <person name="Ohta T."/>
            <person name="Okamoto M."/>
            <person name="Ono N."/>
            <person name="Saji S."/>
            <person name="Sakaguchi M."/>
            <person name="Sakai K."/>
            <person name="Shibata M."/>
            <person name="Shimokawa T."/>
            <person name="Song J."/>
            <person name="Takazaki Y."/>
            <person name="Terasawa K."/>
            <person name="Tsugane M."/>
            <person name="Tsuji K."/>
            <person name="Ueda S."/>
            <person name="Waki K."/>
            <person name="Yamagata H."/>
            <person name="Yamamoto M."/>
            <person name="Yamamoto S."/>
            <person name="Yamane H."/>
            <person name="Yoshiki S."/>
            <person name="Yoshihara R."/>
            <person name="Yukawa K."/>
            <person name="Zhong H."/>
            <person name="Yano M."/>
            <person name="Yuan Q."/>
            <person name="Ouyang S."/>
            <person name="Liu J."/>
            <person name="Jones K.M."/>
            <person name="Gansberger K."/>
            <person name="Moffat K."/>
            <person name="Hill J."/>
            <person name="Bera J."/>
            <person name="Fadrosh D."/>
            <person name="Jin S."/>
            <person name="Johri S."/>
            <person name="Kim M."/>
            <person name="Overton L."/>
            <person name="Reardon M."/>
            <person name="Tsitrin T."/>
            <person name="Vuong H."/>
            <person name="Weaver B."/>
            <person name="Ciecko A."/>
            <person name="Tallon L."/>
            <person name="Jackson J."/>
            <person name="Pai G."/>
            <person name="Aken S.V."/>
            <person name="Utterback T."/>
            <person name="Reidmuller S."/>
            <person name="Feldblyum T."/>
            <person name="Hsiao J."/>
            <person name="Zismann V."/>
            <person name="Iobst S."/>
            <person name="de Vazeille A.R."/>
            <person name="Buell C.R."/>
            <person name="Ying K."/>
            <person name="Li Y."/>
            <person name="Lu T."/>
            <person name="Huang Y."/>
            <person name="Zhao Q."/>
            <person name="Feng Q."/>
            <person name="Zhang L."/>
            <person name="Zhu J."/>
            <person name="Weng Q."/>
            <person name="Mu J."/>
            <person name="Lu Y."/>
            <person name="Fan D."/>
            <person name="Liu Y."/>
            <person name="Guan J."/>
            <person name="Zhang Y."/>
            <person name="Yu S."/>
            <person name="Liu X."/>
            <person name="Zhang Y."/>
            <person name="Hong G."/>
            <person name="Han B."/>
            <person name="Choisne N."/>
            <person name="Demange N."/>
            <person name="Orjeda G."/>
            <person name="Samain S."/>
            <person name="Cattolico L."/>
            <person name="Pelletier E."/>
            <person name="Couloux A."/>
            <person name="Segurens B."/>
            <person name="Wincker P."/>
            <person name="D'Hont A."/>
            <person name="Scarpelli C."/>
            <person name="Weissenbach J."/>
            <person name="Salanoubat M."/>
            <person name="Quetier F."/>
            <person name="Yu Y."/>
            <person name="Kim H.R."/>
            <person name="Rambo T."/>
            <person name="Currie J."/>
            <person name="Collura K."/>
            <person name="Luo M."/>
            <person name="Yang T."/>
            <person name="Ammiraju J.S.S."/>
            <person name="Engler F."/>
            <person name="Soderlund C."/>
            <person name="Wing R.A."/>
            <person name="Palmer L.E."/>
            <person name="de la Bastide M."/>
            <person name="Spiegel L."/>
            <person name="Nascimento L."/>
            <person name="Zutavern T."/>
            <person name="O'Shaughnessy A."/>
            <person name="Dike S."/>
            <person name="Dedhia N."/>
            <person name="Preston R."/>
            <person name="Balija V."/>
            <person name="McCombie W.R."/>
            <person name="Chow T."/>
            <person name="Chen H."/>
            <person name="Chung M."/>
            <person name="Chen C."/>
            <person name="Shaw J."/>
            <person name="Wu H."/>
            <person name="Hsiao K."/>
            <person name="Chao Y."/>
            <person name="Chu M."/>
            <person name="Cheng C."/>
            <person name="Hour A."/>
            <person name="Lee P."/>
            <person name="Lin S."/>
            <person name="Lin Y."/>
            <person name="Liou J."/>
            <person name="Liu S."/>
            <person name="Hsing Y."/>
            <person name="Raghuvanshi S."/>
            <person name="Mohanty A."/>
            <person name="Bharti A.K."/>
            <person name="Gaur A."/>
            <person name="Gupta V."/>
            <person name="Kumar D."/>
            <person name="Ravi V."/>
            <person name="Vij S."/>
            <person name="Kapur A."/>
            <person name="Khurana P."/>
            <person name="Khurana P."/>
            <person name="Khurana J.P."/>
            <person name="Tyagi A.K."/>
            <person name="Gaikwad K."/>
            <person name="Singh A."/>
            <person name="Dalal V."/>
            <person name="Srivastava S."/>
            <person name="Dixit A."/>
            <person name="Pal A.K."/>
            <person name="Ghazi I.A."/>
            <person name="Yadav M."/>
            <person name="Pandit A."/>
            <person name="Bhargava A."/>
            <person name="Sureshbabu K."/>
            <person name="Batra K."/>
            <person name="Sharma T.R."/>
            <person name="Mohapatra T."/>
            <person name="Singh N.K."/>
            <person name="Messing J."/>
            <person name="Nelson A.B."/>
            <person name="Fuks G."/>
            <person name="Kavchok S."/>
            <person name="Keizer G."/>
            <person name="Linton E."/>
            <person name="Llaca V."/>
            <person name="Song R."/>
            <person name="Tanyolac B."/>
            <person name="Young S."/>
            <person name="Ho-Il K."/>
            <person name="Hahn J.H."/>
            <person name="Sangsakoo G."/>
            <person name="Vanavichit A."/>
            <person name="de Mattos Luiz.A.T."/>
            <person name="Zimmer P.D."/>
            <person name="Malone G."/>
            <person name="Dellagostin O."/>
            <person name="de Oliveira A.C."/>
            <person name="Bevan M."/>
            <person name="Bancroft I."/>
            <person name="Minx P."/>
            <person name="Cordum H."/>
            <person name="Wilson R."/>
            <person name="Cheng Z."/>
            <person name="Jin W."/>
            <person name="Jiang J."/>
            <person name="Leong S.A."/>
            <person name="Iwama H."/>
            <person name="Gojobori T."/>
            <person name="Itoh T."/>
            <person name="Niimura Y."/>
            <person name="Fujii Y."/>
            <person name="Habara T."/>
            <person name="Sakai H."/>
            <person name="Sato Y."/>
            <person name="Wilson G."/>
            <person name="Kumar K."/>
            <person name="McCouch S."/>
            <person name="Juretic N."/>
            <person name="Hoen D."/>
            <person name="Wright S."/>
            <person name="Bruskiewich R."/>
            <person name="Bureau T."/>
            <person name="Miyao A."/>
            <person name="Hirochika H."/>
            <person name="Nishikawa T."/>
            <person name="Kadowaki K."/>
            <person name="Sugiura M."/>
            <person name="Burr B."/>
            <person name="Sasaki T."/>
        </authorList>
    </citation>
    <scope>NUCLEOTIDE SEQUENCE [LARGE SCALE GENOMIC DNA]</scope>
    <source>
        <strain evidence="4">cv. Nipponbare</strain>
    </source>
</reference>
<organism evidence="3 4">
    <name type="scientific">Oryza sativa subsp. japonica</name>
    <name type="common">Rice</name>
    <dbReference type="NCBI Taxonomy" id="39947"/>
    <lineage>
        <taxon>Eukaryota</taxon>
        <taxon>Viridiplantae</taxon>
        <taxon>Streptophyta</taxon>
        <taxon>Embryophyta</taxon>
        <taxon>Tracheophyta</taxon>
        <taxon>Spermatophyta</taxon>
        <taxon>Magnoliopsida</taxon>
        <taxon>Liliopsida</taxon>
        <taxon>Poales</taxon>
        <taxon>Poaceae</taxon>
        <taxon>BOP clade</taxon>
        <taxon>Oryzoideae</taxon>
        <taxon>Oryzeae</taxon>
        <taxon>Oryzinae</taxon>
        <taxon>Oryza</taxon>
        <taxon>Oryza sativa</taxon>
    </lineage>
</organism>
<dbReference type="EMBL" id="AP005837">
    <property type="protein sequence ID" value="BAD36457.1"/>
    <property type="molecule type" value="Genomic_DNA"/>
</dbReference>
<reference evidence="2" key="1">
    <citation type="submission" date="2002-10" db="EMBL/GenBank/DDBJ databases">
        <title>Oryza sativa nipponbare(GA3) genomic DNA, chromosome 9, BAC clone:OSJNBa0024K20.</title>
        <authorList>
            <person name="Sasaki T."/>
            <person name="Matsumoto T."/>
            <person name="Katayose Y."/>
        </authorList>
    </citation>
    <scope>NUCLEOTIDE SEQUENCE</scope>
</reference>
<evidence type="ECO:0000256" key="1">
    <source>
        <dbReference type="SAM" id="MobiDB-lite"/>
    </source>
</evidence>
<evidence type="ECO:0000313" key="2">
    <source>
        <dbReference type="EMBL" id="BAD36457.1"/>
    </source>
</evidence>
<evidence type="ECO:0000313" key="3">
    <source>
        <dbReference type="EMBL" id="BAD36562.1"/>
    </source>
</evidence>
<protein>
    <submittedName>
        <fullName evidence="3">Cell wall protein-like</fullName>
    </submittedName>
</protein>
<name>Q69KH8_ORYSJ</name>
<feature type="region of interest" description="Disordered" evidence="1">
    <location>
        <begin position="83"/>
        <end position="131"/>
    </location>
</feature>
<reference evidence="3" key="2">
    <citation type="submission" date="2002-11" db="EMBL/GenBank/DDBJ databases">
        <title>Oryza sativa nipponbare(GA3) genomic DNA, chromosome 9, BAC clone:OSJNBb0066M12.</title>
        <authorList>
            <person name="Sasaki T."/>
            <person name="Matsumoto T."/>
            <person name="Katayose Y."/>
        </authorList>
    </citation>
    <scope>NUCLEOTIDE SEQUENCE</scope>
</reference>